<sequence length="645" mass="72154">MIARGHRSAPQFTKDMTRNPLYLERYFKELEAALANAHITESRRKKEYAVHYLDVEQAEAWKALTEYNSDESDYDMFKKAVRCIYFGDTGRLYRSRDLEALCEEYRQKGFDTIGEFRDFHRKFLSIYKYLTDTSDYSEREASRTIWCAFDPRLTQAVQTRLDIKCPDADDDIYPLEEVIAAAEVWVCHRTEEVSTRRPSHSSNSRHRPPPTPMPPRYRRTQVSPLLQNANTPVGGHMPPPNGLPPHLALYNAAPRPRPGPEHPCNFCGGTNHFINNCEVCRCYLMGGRCTQSREGRIVLPSGGAIQRFTPGNTLQEKLDWYHQMNPGHPPVDIFDMAGQDAQTDATIEAIRREINMLNTEKAGKGSKKVQFEAGPSKARDGKAVKKPDLQDPAYRLVSGLNGAEALESVTRAMLEERISISQGKLLAIAPDLCRQIREIVATRHVATTSQAPRVIGNPPTESTTEPAAPVLLQADKGAGKETFIGDASSTDPIVAHYARNTGPPALIPEPFYAGADFVAIRTVLPTVNNREEVESILDHGLQIVAISATCSKKLGLAYNPDISVQLQSANGEFNRTLGVARNVPFKFESVKVYLQCHVVETNAYEILLSRPFFTLTTCITNTHSHQDETITITDPNSHKRLTLST</sequence>
<evidence type="ECO:0000259" key="2">
    <source>
        <dbReference type="Pfam" id="PF13352"/>
    </source>
</evidence>
<dbReference type="OrthoDB" id="3252634at2759"/>
<keyword evidence="4" id="KW-1185">Reference proteome</keyword>
<evidence type="ECO:0000313" key="4">
    <source>
        <dbReference type="Proteomes" id="UP000054144"/>
    </source>
</evidence>
<proteinExistence type="predicted"/>
<organism evidence="3 4">
    <name type="scientific">Fistulina hepatica ATCC 64428</name>
    <dbReference type="NCBI Taxonomy" id="1128425"/>
    <lineage>
        <taxon>Eukaryota</taxon>
        <taxon>Fungi</taxon>
        <taxon>Dikarya</taxon>
        <taxon>Basidiomycota</taxon>
        <taxon>Agaricomycotina</taxon>
        <taxon>Agaricomycetes</taxon>
        <taxon>Agaricomycetidae</taxon>
        <taxon>Agaricales</taxon>
        <taxon>Fistulinaceae</taxon>
        <taxon>Fistulina</taxon>
    </lineage>
</organism>
<dbReference type="InterPro" id="IPR025165">
    <property type="entry name" value="DUF4100"/>
</dbReference>
<feature type="region of interest" description="Disordered" evidence="1">
    <location>
        <begin position="195"/>
        <end position="218"/>
    </location>
</feature>
<reference evidence="3 4" key="1">
    <citation type="journal article" date="2015" name="Fungal Genet. Biol.">
        <title>Evolution of novel wood decay mechanisms in Agaricales revealed by the genome sequences of Fistulina hepatica and Cylindrobasidium torrendii.</title>
        <authorList>
            <person name="Floudas D."/>
            <person name="Held B.W."/>
            <person name="Riley R."/>
            <person name="Nagy L.G."/>
            <person name="Koehler G."/>
            <person name="Ransdell A.S."/>
            <person name="Younus H."/>
            <person name="Chow J."/>
            <person name="Chiniquy J."/>
            <person name="Lipzen A."/>
            <person name="Tritt A."/>
            <person name="Sun H."/>
            <person name="Haridas S."/>
            <person name="LaButti K."/>
            <person name="Ohm R.A."/>
            <person name="Kues U."/>
            <person name="Blanchette R.A."/>
            <person name="Grigoriev I.V."/>
            <person name="Minto R.E."/>
            <person name="Hibbett D.S."/>
        </authorList>
    </citation>
    <scope>NUCLEOTIDE SEQUENCE [LARGE SCALE GENOMIC DNA]</scope>
    <source>
        <strain evidence="3 4">ATCC 64428</strain>
    </source>
</reference>
<evidence type="ECO:0000313" key="3">
    <source>
        <dbReference type="EMBL" id="KIY47352.1"/>
    </source>
</evidence>
<dbReference type="CDD" id="cd00303">
    <property type="entry name" value="retropepsin_like"/>
    <property type="match status" value="1"/>
</dbReference>
<evidence type="ECO:0000256" key="1">
    <source>
        <dbReference type="SAM" id="MobiDB-lite"/>
    </source>
</evidence>
<feature type="domain" description="DUF4100" evidence="2">
    <location>
        <begin position="344"/>
        <end position="447"/>
    </location>
</feature>
<gene>
    <name evidence="3" type="ORF">FISHEDRAFT_29362</name>
</gene>
<dbReference type="AlphaFoldDB" id="A0A0D7A8P2"/>
<dbReference type="InterPro" id="IPR021109">
    <property type="entry name" value="Peptidase_aspartic_dom_sf"/>
</dbReference>
<name>A0A0D7A8P2_9AGAR</name>
<feature type="compositionally biased region" description="Basic residues" evidence="1">
    <location>
        <begin position="197"/>
        <end position="208"/>
    </location>
</feature>
<protein>
    <recommendedName>
        <fullName evidence="2">DUF4100 domain-containing protein</fullName>
    </recommendedName>
</protein>
<dbReference type="Pfam" id="PF13352">
    <property type="entry name" value="DUF4100"/>
    <property type="match status" value="1"/>
</dbReference>
<dbReference type="Gene3D" id="2.40.70.10">
    <property type="entry name" value="Acid Proteases"/>
    <property type="match status" value="1"/>
</dbReference>
<feature type="non-terminal residue" evidence="3">
    <location>
        <position position="645"/>
    </location>
</feature>
<dbReference type="Proteomes" id="UP000054144">
    <property type="component" value="Unassembled WGS sequence"/>
</dbReference>
<accession>A0A0D7A8P2</accession>
<dbReference type="EMBL" id="KN881942">
    <property type="protein sequence ID" value="KIY47352.1"/>
    <property type="molecule type" value="Genomic_DNA"/>
</dbReference>